<evidence type="ECO:0000256" key="4">
    <source>
        <dbReference type="PIRSR" id="PIRSR006806-1"/>
    </source>
</evidence>
<comment type="cofactor">
    <cofactor evidence="5">
        <name>Mg(2+)</name>
        <dbReference type="ChEBI" id="CHEBI:18420"/>
    </cofactor>
</comment>
<keyword evidence="2 4" id="KW-0547">Nucleotide-binding</keyword>
<dbReference type="GO" id="GO:0046872">
    <property type="term" value="F:metal ion binding"/>
    <property type="evidence" value="ECO:0007669"/>
    <property type="project" value="UniProtKB-KW"/>
</dbReference>
<dbReference type="PANTHER" id="PTHR23407">
    <property type="entry name" value="ATPASE INHIBITOR/5-FORMYLTETRAHYDROFOLATE CYCLO-LIGASE"/>
    <property type="match status" value="1"/>
</dbReference>
<dbReference type="Gene3D" id="3.40.50.10420">
    <property type="entry name" value="NagB/RpiA/CoA transferase-like"/>
    <property type="match status" value="1"/>
</dbReference>
<dbReference type="InterPro" id="IPR024185">
    <property type="entry name" value="FTHF_cligase-like_sf"/>
</dbReference>
<protein>
    <recommendedName>
        <fullName evidence="5">5-formyltetrahydrofolate cyclo-ligase</fullName>
        <ecNumber evidence="5">6.3.3.2</ecNumber>
    </recommendedName>
</protein>
<feature type="binding site" evidence="4">
    <location>
        <begin position="4"/>
        <end position="8"/>
    </location>
    <ligand>
        <name>ATP</name>
        <dbReference type="ChEBI" id="CHEBI:30616"/>
    </ligand>
</feature>
<evidence type="ECO:0000313" key="6">
    <source>
        <dbReference type="EMBL" id="MBL3657063.1"/>
    </source>
</evidence>
<comment type="similarity">
    <text evidence="1 5">Belongs to the 5-formyltetrahydrofolate cyclo-ligase family.</text>
</comment>
<proteinExistence type="inferred from homology"/>
<organism evidence="6 7">
    <name type="scientific">Fulvivirga sediminis</name>
    <dbReference type="NCBI Taxonomy" id="2803949"/>
    <lineage>
        <taxon>Bacteria</taxon>
        <taxon>Pseudomonadati</taxon>
        <taxon>Bacteroidota</taxon>
        <taxon>Cytophagia</taxon>
        <taxon>Cytophagales</taxon>
        <taxon>Fulvivirgaceae</taxon>
        <taxon>Fulvivirga</taxon>
    </lineage>
</organism>
<dbReference type="EC" id="6.3.3.2" evidence="5"/>
<comment type="catalytic activity">
    <reaction evidence="5">
        <text>(6S)-5-formyl-5,6,7,8-tetrahydrofolate + ATP = (6R)-5,10-methenyltetrahydrofolate + ADP + phosphate</text>
        <dbReference type="Rhea" id="RHEA:10488"/>
        <dbReference type="ChEBI" id="CHEBI:30616"/>
        <dbReference type="ChEBI" id="CHEBI:43474"/>
        <dbReference type="ChEBI" id="CHEBI:57455"/>
        <dbReference type="ChEBI" id="CHEBI:57457"/>
        <dbReference type="ChEBI" id="CHEBI:456216"/>
        <dbReference type="EC" id="6.3.3.2"/>
    </reaction>
</comment>
<name>A0A937FAS7_9BACT</name>
<keyword evidence="7" id="KW-1185">Reference proteome</keyword>
<dbReference type="NCBIfam" id="TIGR02727">
    <property type="entry name" value="MTHFS_bact"/>
    <property type="match status" value="1"/>
</dbReference>
<comment type="caution">
    <text evidence="6">The sequence shown here is derived from an EMBL/GenBank/DDBJ whole genome shotgun (WGS) entry which is preliminary data.</text>
</comment>
<feature type="binding site" evidence="4">
    <location>
        <position position="50"/>
    </location>
    <ligand>
        <name>substrate</name>
    </ligand>
</feature>
<sequence>MIDKDTLRKAYLRKRLLLSEAEFVRRNQLLQERFEKYIRQHKPNAVHAFLSIEKQAEVSTFPLISFMKKEGVERIAISKSLPLGELLHYWYDEKVVLKNNKWGIPEPEEGTVADIDDLDIVLVPLISFDKTGHRIGYGKGYYDRFLSKIPNVITVGLSLSPPLDSIPFTGELDVALNYCITPFATYQF</sequence>
<feature type="binding site" evidence="4">
    <location>
        <position position="57"/>
    </location>
    <ligand>
        <name>substrate</name>
    </ligand>
</feature>
<evidence type="ECO:0000256" key="1">
    <source>
        <dbReference type="ARBA" id="ARBA00010638"/>
    </source>
</evidence>
<dbReference type="PIRSF" id="PIRSF006806">
    <property type="entry name" value="FTHF_cligase"/>
    <property type="match status" value="1"/>
</dbReference>
<keyword evidence="5" id="KW-0479">Metal-binding</keyword>
<dbReference type="GO" id="GO:0030272">
    <property type="term" value="F:5-formyltetrahydrofolate cyclo-ligase activity"/>
    <property type="evidence" value="ECO:0007669"/>
    <property type="project" value="UniProtKB-EC"/>
</dbReference>
<dbReference type="Proteomes" id="UP000659388">
    <property type="component" value="Unassembled WGS sequence"/>
</dbReference>
<dbReference type="GO" id="GO:0035999">
    <property type="term" value="P:tetrahydrofolate interconversion"/>
    <property type="evidence" value="ECO:0007669"/>
    <property type="project" value="TreeGrafter"/>
</dbReference>
<dbReference type="InterPro" id="IPR037171">
    <property type="entry name" value="NagB/RpiA_transferase-like"/>
</dbReference>
<keyword evidence="3 4" id="KW-0067">ATP-binding</keyword>
<accession>A0A937FAS7</accession>
<dbReference type="EMBL" id="JAESIY010000006">
    <property type="protein sequence ID" value="MBL3657063.1"/>
    <property type="molecule type" value="Genomic_DNA"/>
</dbReference>
<evidence type="ECO:0000256" key="2">
    <source>
        <dbReference type="ARBA" id="ARBA00022741"/>
    </source>
</evidence>
<feature type="binding site" evidence="4">
    <location>
        <begin position="134"/>
        <end position="142"/>
    </location>
    <ligand>
        <name>ATP</name>
        <dbReference type="ChEBI" id="CHEBI:30616"/>
    </ligand>
</feature>
<dbReference type="PANTHER" id="PTHR23407:SF1">
    <property type="entry name" value="5-FORMYLTETRAHYDROFOLATE CYCLO-LIGASE"/>
    <property type="match status" value="1"/>
</dbReference>
<dbReference type="InterPro" id="IPR002698">
    <property type="entry name" value="FTHF_cligase"/>
</dbReference>
<reference evidence="6" key="1">
    <citation type="submission" date="2021-01" db="EMBL/GenBank/DDBJ databases">
        <title>Fulvivirga kasyanovii gen. nov., sp nov., a novel member of the phylum Bacteroidetes isolated from seawater in a mussel farm.</title>
        <authorList>
            <person name="Zhao L.-H."/>
            <person name="Wang Z.-J."/>
        </authorList>
    </citation>
    <scope>NUCLEOTIDE SEQUENCE</scope>
    <source>
        <strain evidence="6">2943</strain>
    </source>
</reference>
<dbReference type="GO" id="GO:0009396">
    <property type="term" value="P:folic acid-containing compound biosynthetic process"/>
    <property type="evidence" value="ECO:0007669"/>
    <property type="project" value="TreeGrafter"/>
</dbReference>
<evidence type="ECO:0000256" key="3">
    <source>
        <dbReference type="ARBA" id="ARBA00022840"/>
    </source>
</evidence>
<keyword evidence="5" id="KW-0460">Magnesium</keyword>
<dbReference type="GO" id="GO:0005524">
    <property type="term" value="F:ATP binding"/>
    <property type="evidence" value="ECO:0007669"/>
    <property type="project" value="UniProtKB-KW"/>
</dbReference>
<evidence type="ECO:0000313" key="7">
    <source>
        <dbReference type="Proteomes" id="UP000659388"/>
    </source>
</evidence>
<gene>
    <name evidence="6" type="ORF">JL102_13030</name>
</gene>
<keyword evidence="6" id="KW-0436">Ligase</keyword>
<dbReference type="RefSeq" id="WP_202244854.1">
    <property type="nucleotide sequence ID" value="NZ_JAESIY010000006.1"/>
</dbReference>
<dbReference type="AlphaFoldDB" id="A0A937FAS7"/>
<dbReference type="SUPFAM" id="SSF100950">
    <property type="entry name" value="NagB/RpiA/CoA transferase-like"/>
    <property type="match status" value="1"/>
</dbReference>
<dbReference type="Pfam" id="PF01812">
    <property type="entry name" value="5-FTHF_cyc-lig"/>
    <property type="match status" value="1"/>
</dbReference>
<evidence type="ECO:0000256" key="5">
    <source>
        <dbReference type="RuleBase" id="RU361279"/>
    </source>
</evidence>